<reference evidence="1" key="1">
    <citation type="submission" date="2022-05" db="EMBL/GenBank/DDBJ databases">
        <title>Expanded diversity of anoxic marine methylotrophy in a Black Sea sulfate reducing microorganism.</title>
        <authorList>
            <person name="Fischer P.Q."/>
            <person name="Stams A.J.M."/>
            <person name="Villanueva L."/>
            <person name="Sousa D.Z."/>
        </authorList>
    </citation>
    <scope>NUCLEOTIDE SEQUENCE</scope>
    <source>
        <strain evidence="1">P130</strain>
    </source>
</reference>
<protein>
    <recommendedName>
        <fullName evidence="3">Sporulation initiation factor Spo0A C-terminal domain-containing protein</fullName>
    </recommendedName>
</protein>
<sequence length="80" mass="9292">MNKKKLIVVENAIKEIARRDGVTVEYVKMQMKIAMMNGLRSADPRVKSFWDNISREGKIPTPDELIIHTSELLKKRKSHE</sequence>
<evidence type="ECO:0000313" key="2">
    <source>
        <dbReference type="Proteomes" id="UP001176021"/>
    </source>
</evidence>
<proteinExistence type="predicted"/>
<dbReference type="EMBL" id="JAMJEV010000046">
    <property type="protein sequence ID" value="MDO0826057.1"/>
    <property type="molecule type" value="Genomic_DNA"/>
</dbReference>
<gene>
    <name evidence="1" type="ORF">M8H41_25075</name>
</gene>
<evidence type="ECO:0000313" key="1">
    <source>
        <dbReference type="EMBL" id="MDO0826057.1"/>
    </source>
</evidence>
<comment type="caution">
    <text evidence="1">The sequence shown here is derived from an EMBL/GenBank/DDBJ whole genome shotgun (WGS) entry which is preliminary data.</text>
</comment>
<dbReference type="RefSeq" id="WP_302050401.1">
    <property type="nucleotide sequence ID" value="NZ_JAMJEV010000046.1"/>
</dbReference>
<organism evidence="1 2">
    <name type="scientific">Desulfosporosinus nitroreducens</name>
    <dbReference type="NCBI Taxonomy" id="2018668"/>
    <lineage>
        <taxon>Bacteria</taxon>
        <taxon>Bacillati</taxon>
        <taxon>Bacillota</taxon>
        <taxon>Clostridia</taxon>
        <taxon>Eubacteriales</taxon>
        <taxon>Desulfitobacteriaceae</taxon>
        <taxon>Desulfosporosinus</taxon>
    </lineage>
</organism>
<dbReference type="Proteomes" id="UP001176021">
    <property type="component" value="Unassembled WGS sequence"/>
</dbReference>
<name>A0ABT8QXI6_9FIRM</name>
<evidence type="ECO:0008006" key="3">
    <source>
        <dbReference type="Google" id="ProtNLM"/>
    </source>
</evidence>
<keyword evidence="2" id="KW-1185">Reference proteome</keyword>
<accession>A0ABT8QXI6</accession>